<comment type="caution">
    <text evidence="2">The sequence shown here is derived from an EMBL/GenBank/DDBJ whole genome shotgun (WGS) entry which is preliminary data.</text>
</comment>
<dbReference type="NCBIfam" id="TIGR00055">
    <property type="entry name" value="uppS"/>
    <property type="match status" value="1"/>
</dbReference>
<organism evidence="2 3">
    <name type="scientific">Candidatus Woesebacteria bacterium GW2011_GWA1_37_8</name>
    <dbReference type="NCBI Taxonomy" id="1618546"/>
    <lineage>
        <taxon>Bacteria</taxon>
        <taxon>Candidatus Woeseibacteriota</taxon>
    </lineage>
</organism>
<dbReference type="AlphaFoldDB" id="A0A0G0K9N7"/>
<protein>
    <submittedName>
        <fullName evidence="2">Isoprenyl transferase</fullName>
    </submittedName>
</protein>
<dbReference type="Pfam" id="PF01255">
    <property type="entry name" value="Prenyltransf"/>
    <property type="match status" value="1"/>
</dbReference>
<dbReference type="SUPFAM" id="SSF64005">
    <property type="entry name" value="Undecaprenyl diphosphate synthase"/>
    <property type="match status" value="1"/>
</dbReference>
<evidence type="ECO:0000313" key="3">
    <source>
        <dbReference type="Proteomes" id="UP000034603"/>
    </source>
</evidence>
<dbReference type="GO" id="GO:0016094">
    <property type="term" value="P:polyprenol biosynthetic process"/>
    <property type="evidence" value="ECO:0007669"/>
    <property type="project" value="TreeGrafter"/>
</dbReference>
<dbReference type="Proteomes" id="UP000034603">
    <property type="component" value="Unassembled WGS sequence"/>
</dbReference>
<dbReference type="PANTHER" id="PTHR10291">
    <property type="entry name" value="DEHYDRODOLICHYL DIPHOSPHATE SYNTHASE FAMILY MEMBER"/>
    <property type="match status" value="1"/>
</dbReference>
<keyword evidence="1 2" id="KW-0808">Transferase</keyword>
<dbReference type="EMBL" id="LBTR01000008">
    <property type="protein sequence ID" value="KKQ45849.1"/>
    <property type="molecule type" value="Genomic_DNA"/>
</dbReference>
<evidence type="ECO:0000313" key="2">
    <source>
        <dbReference type="EMBL" id="KKQ45849.1"/>
    </source>
</evidence>
<dbReference type="PATRIC" id="fig|1618546.3.peg.245"/>
<proteinExistence type="predicted"/>
<dbReference type="CDD" id="cd00475">
    <property type="entry name" value="Cis_IPPS"/>
    <property type="match status" value="1"/>
</dbReference>
<reference evidence="2 3" key="1">
    <citation type="journal article" date="2015" name="Nature">
        <title>rRNA introns, odd ribosomes, and small enigmatic genomes across a large radiation of phyla.</title>
        <authorList>
            <person name="Brown C.T."/>
            <person name="Hug L.A."/>
            <person name="Thomas B.C."/>
            <person name="Sharon I."/>
            <person name="Castelle C.J."/>
            <person name="Singh A."/>
            <person name="Wilkins M.J."/>
            <person name="Williams K.H."/>
            <person name="Banfield J.F."/>
        </authorList>
    </citation>
    <scope>NUCLEOTIDE SEQUENCE [LARGE SCALE GENOMIC DNA]</scope>
</reference>
<accession>A0A0G0K9N7</accession>
<dbReference type="GO" id="GO:0045547">
    <property type="term" value="F:ditrans,polycis-polyprenyl diphosphate synthase [(2E,6E)-farnesyl diphosphate specific] activity"/>
    <property type="evidence" value="ECO:0007669"/>
    <property type="project" value="TreeGrafter"/>
</dbReference>
<dbReference type="PANTHER" id="PTHR10291:SF0">
    <property type="entry name" value="DEHYDRODOLICHYL DIPHOSPHATE SYNTHASE 2"/>
    <property type="match status" value="1"/>
</dbReference>
<sequence>MTQKVTLPKGTIVPNHIAVILDGNGRWARSRGLPVTKGHEAGAKAIKSVIRASREWGVHTLTIWGFSTENWKRPHNEKMKIFELVKNTIRETLREAMEEDVRFIHIGRKDRLPRDLMKIILDAEEKTKDNKTHILNVALDYGGREEILQAVKAIVADNIPSNHTQTLIYLSVLRVSYVQVGIFLGKWSIQNFILNRTIYRI</sequence>
<evidence type="ECO:0000256" key="1">
    <source>
        <dbReference type="ARBA" id="ARBA00022679"/>
    </source>
</evidence>
<dbReference type="InterPro" id="IPR001441">
    <property type="entry name" value="UPP_synth-like"/>
</dbReference>
<dbReference type="Gene3D" id="3.40.1180.10">
    <property type="entry name" value="Decaprenyl diphosphate synthase-like"/>
    <property type="match status" value="1"/>
</dbReference>
<name>A0A0G0K9N7_9BACT</name>
<dbReference type="InterPro" id="IPR036424">
    <property type="entry name" value="UPP_synth-like_sf"/>
</dbReference>
<gene>
    <name evidence="2" type="ORF">US62_C0008G0003</name>
</gene>